<organism evidence="3 4">
    <name type="scientific">Serendipita indica (strain DSM 11827)</name>
    <name type="common">Root endophyte fungus</name>
    <name type="synonym">Piriformospora indica</name>
    <dbReference type="NCBI Taxonomy" id="1109443"/>
    <lineage>
        <taxon>Eukaryota</taxon>
        <taxon>Fungi</taxon>
        <taxon>Dikarya</taxon>
        <taxon>Basidiomycota</taxon>
        <taxon>Agaricomycotina</taxon>
        <taxon>Agaricomycetes</taxon>
        <taxon>Sebacinales</taxon>
        <taxon>Serendipitaceae</taxon>
        <taxon>Serendipita</taxon>
    </lineage>
</organism>
<feature type="compositionally biased region" description="Low complexity" evidence="1">
    <location>
        <begin position="76"/>
        <end position="131"/>
    </location>
</feature>
<feature type="region of interest" description="Disordered" evidence="1">
    <location>
        <begin position="421"/>
        <end position="601"/>
    </location>
</feature>
<dbReference type="Proteomes" id="UP000007148">
    <property type="component" value="Unassembled WGS sequence"/>
</dbReference>
<feature type="compositionally biased region" description="Polar residues" evidence="1">
    <location>
        <begin position="314"/>
        <end position="324"/>
    </location>
</feature>
<feature type="transmembrane region" description="Helical" evidence="2">
    <location>
        <begin position="175"/>
        <end position="198"/>
    </location>
</feature>
<evidence type="ECO:0000256" key="1">
    <source>
        <dbReference type="SAM" id="MobiDB-lite"/>
    </source>
</evidence>
<feature type="compositionally biased region" description="Polar residues" evidence="1">
    <location>
        <begin position="541"/>
        <end position="574"/>
    </location>
</feature>
<feature type="region of interest" description="Disordered" evidence="1">
    <location>
        <begin position="15"/>
        <end position="169"/>
    </location>
</feature>
<dbReference type="AlphaFoldDB" id="G4TEM5"/>
<keyword evidence="2" id="KW-1133">Transmembrane helix</keyword>
<reference evidence="3 4" key="1">
    <citation type="journal article" date="2011" name="PLoS Pathog.">
        <title>Endophytic Life Strategies Decoded by Genome and Transcriptome Analyses of the Mutualistic Root Symbiont Piriformospora indica.</title>
        <authorList>
            <person name="Zuccaro A."/>
            <person name="Lahrmann U."/>
            <person name="Guldener U."/>
            <person name="Langen G."/>
            <person name="Pfiffi S."/>
            <person name="Biedenkopf D."/>
            <person name="Wong P."/>
            <person name="Samans B."/>
            <person name="Grimm C."/>
            <person name="Basiewicz M."/>
            <person name="Murat C."/>
            <person name="Martin F."/>
            <person name="Kogel K.H."/>
        </authorList>
    </citation>
    <scope>NUCLEOTIDE SEQUENCE [LARGE SCALE GENOMIC DNA]</scope>
    <source>
        <strain evidence="3 4">DSM 11827</strain>
    </source>
</reference>
<feature type="compositionally biased region" description="Polar residues" evidence="1">
    <location>
        <begin position="132"/>
        <end position="144"/>
    </location>
</feature>
<feature type="compositionally biased region" description="Basic and acidic residues" evidence="1">
    <location>
        <begin position="209"/>
        <end position="229"/>
    </location>
</feature>
<feature type="region of interest" description="Disordered" evidence="1">
    <location>
        <begin position="695"/>
        <end position="755"/>
    </location>
</feature>
<feature type="compositionally biased region" description="Low complexity" evidence="1">
    <location>
        <begin position="49"/>
        <end position="68"/>
    </location>
</feature>
<keyword evidence="2" id="KW-0812">Transmembrane</keyword>
<dbReference type="OrthoDB" id="2983908at2759"/>
<proteinExistence type="predicted"/>
<dbReference type="HOGENOM" id="CLU_348191_0_0_1"/>
<protein>
    <submittedName>
        <fullName evidence="3">Uncharacterized protein</fullName>
    </submittedName>
</protein>
<feature type="compositionally biased region" description="Low complexity" evidence="1">
    <location>
        <begin position="153"/>
        <end position="164"/>
    </location>
</feature>
<evidence type="ECO:0000313" key="4">
    <source>
        <dbReference type="Proteomes" id="UP000007148"/>
    </source>
</evidence>
<feature type="compositionally biased region" description="Polar residues" evidence="1">
    <location>
        <begin position="510"/>
        <end position="521"/>
    </location>
</feature>
<gene>
    <name evidence="3" type="ORF">PIIN_03715</name>
</gene>
<dbReference type="EMBL" id="CAFZ01000063">
    <property type="protein sequence ID" value="CCA69774.1"/>
    <property type="molecule type" value="Genomic_DNA"/>
</dbReference>
<comment type="caution">
    <text evidence="3">The sequence shown here is derived from an EMBL/GenBank/DDBJ whole genome shotgun (WGS) entry which is preliminary data.</text>
</comment>
<feature type="compositionally biased region" description="Polar residues" evidence="1">
    <location>
        <begin position="585"/>
        <end position="601"/>
    </location>
</feature>
<dbReference type="InParanoid" id="G4TEM5"/>
<keyword evidence="2" id="KW-0472">Membrane</keyword>
<feature type="compositionally biased region" description="Basic and acidic residues" evidence="1">
    <location>
        <begin position="709"/>
        <end position="728"/>
    </location>
</feature>
<accession>G4TEM5</accession>
<keyword evidence="4" id="KW-1185">Reference proteome</keyword>
<feature type="compositionally biased region" description="Low complexity" evidence="1">
    <location>
        <begin position="478"/>
        <end position="489"/>
    </location>
</feature>
<feature type="region of interest" description="Disordered" evidence="1">
    <location>
        <begin position="205"/>
        <end position="262"/>
    </location>
</feature>
<evidence type="ECO:0000256" key="2">
    <source>
        <dbReference type="SAM" id="Phobius"/>
    </source>
</evidence>
<feature type="region of interest" description="Disordered" evidence="1">
    <location>
        <begin position="304"/>
        <end position="357"/>
    </location>
</feature>
<feature type="compositionally biased region" description="Low complexity" evidence="1">
    <location>
        <begin position="325"/>
        <end position="342"/>
    </location>
</feature>
<sequence length="810" mass="87385">MPGIQRYVIEGRQDAFPSGTFEQFGNLPRFPNQGIQQPIQASSQRETRSPTSSPPASSSRSTSSSSVPVAPPPATLPEETPSSRSEVPSTTQSTSTSSVTVSSTTSTASTSTVLSTTSVRVTTSRPSATSVQTSTIFTRTTTMYIQEPPIPSSNPSTDSSSVDPTPSPTHLSPTAIALLITLGAFFFLLISIGVFRSVHTCIRRRRREKHDDSFQSSMHSEKDGPKETSGRLGVGHKSKSLFSKSPSSIFGGKERTGLTPNPSWTTFPEAMSPGIIPSRYPLGLVVPPTTVLFPQLPSGGPIGLGVTTKVEDATPSSHPQQTFAPPTITITSSSPRQSSQPSGENPRDISPSNSLNSASVYEHPVYGAQLVKPPKLRLANADAGGPSSDCESGTRNSGWSSWDDNVGIELGVKMDRKLAGSRRANMYKSKTAPSPLRRQQRLEPVKEVSDSETERPNVGSRTAIAHSYSQRRRPANASPLSTRSSPRSIRSPRRQQTGELLYDLPRFDTLSPNMPSPSSHRGASLSRLRGSNPGSKRRQDAGNNVKSSDGSSLVANAGSSQALNRNSNVPSVDQGTPRRDRNGQENKPISSSTGATNSKLKSSTTGFAYKLTPQLGSSPNPHTRVGTLMMSAAYDEDEVENSYVRRPPLKDTTNRPPTRVGLGVMIPSDESKESDLAYVESALATPDFASTAYSYSPKRDYRRHTTGTNERRRSTDDRQYTPSSDRRFTGSSTVTTPGTGKISPEYRDVPSLPPVGGPNLQQIKMMRDQPDYRSPTYSIYGLYRDQSRVSPLNATPAELVQYSSAPTERL</sequence>
<feature type="compositionally biased region" description="Basic and acidic residues" evidence="1">
    <location>
        <begin position="440"/>
        <end position="455"/>
    </location>
</feature>
<feature type="region of interest" description="Disordered" evidence="1">
    <location>
        <begin position="378"/>
        <end position="404"/>
    </location>
</feature>
<feature type="compositionally biased region" description="Polar residues" evidence="1">
    <location>
        <begin position="389"/>
        <end position="403"/>
    </location>
</feature>
<feature type="compositionally biased region" description="Low complexity" evidence="1">
    <location>
        <begin position="729"/>
        <end position="740"/>
    </location>
</feature>
<name>G4TEM5_SERID</name>
<evidence type="ECO:0000313" key="3">
    <source>
        <dbReference type="EMBL" id="CCA69774.1"/>
    </source>
</evidence>